<keyword evidence="5" id="KW-1185">Reference proteome</keyword>
<proteinExistence type="predicted"/>
<sequence length="222" mass="24170">MTARVAGVRDLLPGTPTSTSDLMYKQVSMLNTAKSDKPQTASASRSSSMNVDAISDQTNEHAMSRQLHSQEADAASALTTLSQHIVAASAAASPAHVNGNNSSSNHSNSNTPTGSHPAGGKMTSKTTPANTPRGEDSNNYRIKRIRNNEAVRRCRIKKKQEMEEKAMRLELLEHKVSDLENCNRKLSELIVEQQKEIQRLRSERDTLPFVSPGHVLGGPTDI</sequence>
<dbReference type="GO" id="GO:0006351">
    <property type="term" value="P:DNA-templated transcription"/>
    <property type="evidence" value="ECO:0007669"/>
    <property type="project" value="InterPro"/>
</dbReference>
<dbReference type="RefSeq" id="XP_001743794.1">
    <property type="nucleotide sequence ID" value="XM_001743742.1"/>
</dbReference>
<feature type="domain" description="BZIP" evidence="3">
    <location>
        <begin position="135"/>
        <end position="206"/>
    </location>
</feature>
<dbReference type="SUPFAM" id="SSF57959">
    <property type="entry name" value="Leucine zipper domain"/>
    <property type="match status" value="1"/>
</dbReference>
<name>A9UU72_MONBE</name>
<gene>
    <name evidence="4" type="ORF">MONBRDRAFT_31590</name>
</gene>
<dbReference type="InterPro" id="IPR031106">
    <property type="entry name" value="C/EBP"/>
</dbReference>
<dbReference type="GO" id="GO:0000981">
    <property type="term" value="F:DNA-binding transcription factor activity, RNA polymerase II-specific"/>
    <property type="evidence" value="ECO:0000318"/>
    <property type="project" value="GO_Central"/>
</dbReference>
<feature type="region of interest" description="Disordered" evidence="2">
    <location>
        <begin position="1"/>
        <end position="20"/>
    </location>
</feature>
<feature type="region of interest" description="Disordered" evidence="2">
    <location>
        <begin position="92"/>
        <end position="144"/>
    </location>
</feature>
<evidence type="ECO:0000256" key="2">
    <source>
        <dbReference type="SAM" id="MobiDB-lite"/>
    </source>
</evidence>
<dbReference type="Gene3D" id="1.20.5.170">
    <property type="match status" value="1"/>
</dbReference>
<feature type="coiled-coil region" evidence="1">
    <location>
        <begin position="162"/>
        <end position="203"/>
    </location>
</feature>
<evidence type="ECO:0000313" key="5">
    <source>
        <dbReference type="Proteomes" id="UP000001357"/>
    </source>
</evidence>
<dbReference type="AlphaFoldDB" id="A9UU72"/>
<dbReference type="SMART" id="SM00338">
    <property type="entry name" value="BRLZ"/>
    <property type="match status" value="1"/>
</dbReference>
<dbReference type="GO" id="GO:0000978">
    <property type="term" value="F:RNA polymerase II cis-regulatory region sequence-specific DNA binding"/>
    <property type="evidence" value="ECO:0000318"/>
    <property type="project" value="GO_Central"/>
</dbReference>
<dbReference type="PANTHER" id="PTHR23334:SF20">
    <property type="entry name" value="BASIC LEUCINE ZIPPER 24"/>
    <property type="match status" value="1"/>
</dbReference>
<evidence type="ECO:0000259" key="3">
    <source>
        <dbReference type="SMART" id="SM00338"/>
    </source>
</evidence>
<feature type="compositionally biased region" description="Low complexity" evidence="2">
    <location>
        <begin position="92"/>
        <end position="116"/>
    </location>
</feature>
<dbReference type="PANTHER" id="PTHR23334">
    <property type="entry name" value="CCAAT/ENHANCER BINDING PROTEIN"/>
    <property type="match status" value="1"/>
</dbReference>
<dbReference type="InterPro" id="IPR004827">
    <property type="entry name" value="bZIP"/>
</dbReference>
<evidence type="ECO:0000313" key="4">
    <source>
        <dbReference type="EMBL" id="EDQ91372.1"/>
    </source>
</evidence>
<dbReference type="Proteomes" id="UP000001357">
    <property type="component" value="Unassembled WGS sequence"/>
</dbReference>
<organism evidence="4 5">
    <name type="scientific">Monosiga brevicollis</name>
    <name type="common">Choanoflagellate</name>
    <dbReference type="NCBI Taxonomy" id="81824"/>
    <lineage>
        <taxon>Eukaryota</taxon>
        <taxon>Choanoflagellata</taxon>
        <taxon>Craspedida</taxon>
        <taxon>Salpingoecidae</taxon>
        <taxon>Monosiga</taxon>
    </lineage>
</organism>
<dbReference type="Pfam" id="PF07716">
    <property type="entry name" value="bZIP_2"/>
    <property type="match status" value="1"/>
</dbReference>
<dbReference type="GeneID" id="5889242"/>
<reference evidence="4 5" key="1">
    <citation type="journal article" date="2008" name="Nature">
        <title>The genome of the choanoflagellate Monosiga brevicollis and the origin of metazoans.</title>
        <authorList>
            <consortium name="JGI Sequencing"/>
            <person name="King N."/>
            <person name="Westbrook M.J."/>
            <person name="Young S.L."/>
            <person name="Kuo A."/>
            <person name="Abedin M."/>
            <person name="Chapman J."/>
            <person name="Fairclough S."/>
            <person name="Hellsten U."/>
            <person name="Isogai Y."/>
            <person name="Letunic I."/>
            <person name="Marr M."/>
            <person name="Pincus D."/>
            <person name="Putnam N."/>
            <person name="Rokas A."/>
            <person name="Wright K.J."/>
            <person name="Zuzow R."/>
            <person name="Dirks W."/>
            <person name="Good M."/>
            <person name="Goodstein D."/>
            <person name="Lemons D."/>
            <person name="Li W."/>
            <person name="Lyons J.B."/>
            <person name="Morris A."/>
            <person name="Nichols S."/>
            <person name="Richter D.J."/>
            <person name="Salamov A."/>
            <person name="Bork P."/>
            <person name="Lim W.A."/>
            <person name="Manning G."/>
            <person name="Miller W.T."/>
            <person name="McGinnis W."/>
            <person name="Shapiro H."/>
            <person name="Tjian R."/>
            <person name="Grigoriev I.V."/>
            <person name="Rokhsar D."/>
        </authorList>
    </citation>
    <scope>NUCLEOTIDE SEQUENCE [LARGE SCALE GENOMIC DNA]</scope>
    <source>
        <strain evidence="5">MX1 / ATCC 50154</strain>
    </source>
</reference>
<dbReference type="GO" id="GO:0006357">
    <property type="term" value="P:regulation of transcription by RNA polymerase II"/>
    <property type="evidence" value="ECO:0000318"/>
    <property type="project" value="GO_Central"/>
</dbReference>
<dbReference type="InterPro" id="IPR046347">
    <property type="entry name" value="bZIP_sf"/>
</dbReference>
<dbReference type="KEGG" id="mbr:MONBRDRAFT_31590"/>
<evidence type="ECO:0000256" key="1">
    <source>
        <dbReference type="SAM" id="Coils"/>
    </source>
</evidence>
<protein>
    <recommendedName>
        <fullName evidence="3">BZIP domain-containing protein</fullName>
    </recommendedName>
</protein>
<accession>A9UU72</accession>
<dbReference type="EMBL" id="CH991545">
    <property type="protein sequence ID" value="EDQ91372.1"/>
    <property type="molecule type" value="Genomic_DNA"/>
</dbReference>
<dbReference type="InParanoid" id="A9UU72"/>
<keyword evidence="1" id="KW-0175">Coiled coil</keyword>